<sequence length="544" mass="61389">MKRYKIIGFILWIILVIPSISHAKSLKPVANFNFVKTSYQLNEPIEVMDESYGLDEKKIVKREWMCMVNGKKKTSTNIKSLLSNVKVGEIEVFLRVKDSAGIWSDWMSRKVKIIANQPLKITSFKSKQTTYGIGEKLQIHYTYENPNNIDIKSQRWRYRNITTNGSTVSGKPKYFKKAGVYEITLELQDEWGNWSNKVVCKVTVSNKVIERNGYYLFNKGKQGDLIDGYIDTDYNHFREGNNIEVIDTYGTLLMSNSPESIYSSGILYKETTTGVGRLLVHHQNRTDYSKKLLVLVSTPNSQAVTLKISNKAIEGPNKHVLKTGQNAVLNYLKGSKAQNYTVNPGQVLCIYDSSTVAAWKTNEIVSGTLDFESSGEVTWQVVVMDEKSSLSHLDQLSVLGRDVHNRGTFNVIERQYILDLKNISEPVKLVLGGEQEEWLEGLDALTGETIWNKGNYGLPIRITIKNNEDMGVIVNARGGSYLGAVRWNKNKIFEIPNEEILTTQKVAALVGQIKSQATNEIVYMLPNGSSAPILFGFIPKAVWK</sequence>
<organism evidence="1 2">
    <name type="scientific">Candidatus Cellulosilyticum pullistercoris</name>
    <dbReference type="NCBI Taxonomy" id="2838521"/>
    <lineage>
        <taxon>Bacteria</taxon>
        <taxon>Bacillati</taxon>
        <taxon>Bacillota</taxon>
        <taxon>Clostridia</taxon>
        <taxon>Lachnospirales</taxon>
        <taxon>Cellulosilyticaceae</taxon>
        <taxon>Cellulosilyticum</taxon>
    </lineage>
</organism>
<evidence type="ECO:0008006" key="3">
    <source>
        <dbReference type="Google" id="ProtNLM"/>
    </source>
</evidence>
<proteinExistence type="predicted"/>
<gene>
    <name evidence="1" type="ORF">H9872_06150</name>
</gene>
<accession>A0A9E2NNE2</accession>
<protein>
    <recommendedName>
        <fullName evidence="3">PKD domain-containing protein</fullName>
    </recommendedName>
</protein>
<evidence type="ECO:0000313" key="2">
    <source>
        <dbReference type="Proteomes" id="UP000824229"/>
    </source>
</evidence>
<dbReference type="EMBL" id="JAHLFQ010000135">
    <property type="protein sequence ID" value="MBU3804318.1"/>
    <property type="molecule type" value="Genomic_DNA"/>
</dbReference>
<reference evidence="1" key="1">
    <citation type="journal article" date="2021" name="PeerJ">
        <title>Extensive microbial diversity within the chicken gut microbiome revealed by metagenomics and culture.</title>
        <authorList>
            <person name="Gilroy R."/>
            <person name="Ravi A."/>
            <person name="Getino M."/>
            <person name="Pursley I."/>
            <person name="Horton D.L."/>
            <person name="Alikhan N.F."/>
            <person name="Baker D."/>
            <person name="Gharbi K."/>
            <person name="Hall N."/>
            <person name="Watson M."/>
            <person name="Adriaenssens E.M."/>
            <person name="Foster-Nyarko E."/>
            <person name="Jarju S."/>
            <person name="Secka A."/>
            <person name="Antonio M."/>
            <person name="Oren A."/>
            <person name="Chaudhuri R.R."/>
            <person name="La Ragione R."/>
            <person name="Hildebrand F."/>
            <person name="Pallen M.J."/>
        </authorList>
    </citation>
    <scope>NUCLEOTIDE SEQUENCE</scope>
    <source>
        <strain evidence="1">B5-657</strain>
    </source>
</reference>
<name>A0A9E2NNE2_9FIRM</name>
<reference evidence="1" key="2">
    <citation type="submission" date="2021-04" db="EMBL/GenBank/DDBJ databases">
        <authorList>
            <person name="Gilroy R."/>
        </authorList>
    </citation>
    <scope>NUCLEOTIDE SEQUENCE</scope>
    <source>
        <strain evidence="1">B5-657</strain>
    </source>
</reference>
<dbReference type="AlphaFoldDB" id="A0A9E2NNE2"/>
<comment type="caution">
    <text evidence="1">The sequence shown here is derived from an EMBL/GenBank/DDBJ whole genome shotgun (WGS) entry which is preliminary data.</text>
</comment>
<dbReference type="Proteomes" id="UP000824229">
    <property type="component" value="Unassembled WGS sequence"/>
</dbReference>
<evidence type="ECO:0000313" key="1">
    <source>
        <dbReference type="EMBL" id="MBU3804318.1"/>
    </source>
</evidence>